<keyword evidence="3" id="KW-1003">Cell membrane</keyword>
<dbReference type="PANTHER" id="PTHR30043">
    <property type="entry name" value="PHOSPHONATES TRANSPORT SYSTEM PERMEASE PROTEIN"/>
    <property type="match status" value="1"/>
</dbReference>
<dbReference type="SUPFAM" id="SSF161098">
    <property type="entry name" value="MetI-like"/>
    <property type="match status" value="1"/>
</dbReference>
<protein>
    <submittedName>
        <fullName evidence="9">Phosphonate ABC transporter, permease protein PhnE</fullName>
    </submittedName>
</protein>
<accession>A0ABW0YHS6</accession>
<evidence type="ECO:0000259" key="8">
    <source>
        <dbReference type="PROSITE" id="PS50928"/>
    </source>
</evidence>
<dbReference type="EMBL" id="JBHSOZ010000003">
    <property type="protein sequence ID" value="MFC5711910.1"/>
    <property type="molecule type" value="Genomic_DNA"/>
</dbReference>
<feature type="transmembrane region" description="Helical" evidence="7">
    <location>
        <begin position="63"/>
        <end position="85"/>
    </location>
</feature>
<evidence type="ECO:0000313" key="10">
    <source>
        <dbReference type="Proteomes" id="UP001596142"/>
    </source>
</evidence>
<keyword evidence="2 7" id="KW-0813">Transport</keyword>
<evidence type="ECO:0000256" key="1">
    <source>
        <dbReference type="ARBA" id="ARBA00004651"/>
    </source>
</evidence>
<evidence type="ECO:0000256" key="2">
    <source>
        <dbReference type="ARBA" id="ARBA00022448"/>
    </source>
</evidence>
<feature type="transmembrane region" description="Helical" evidence="7">
    <location>
        <begin position="6"/>
        <end position="23"/>
    </location>
</feature>
<feature type="domain" description="ABC transmembrane type-1" evidence="8">
    <location>
        <begin position="62"/>
        <end position="245"/>
    </location>
</feature>
<dbReference type="NCBIfam" id="TIGR01097">
    <property type="entry name" value="PhnE"/>
    <property type="match status" value="1"/>
</dbReference>
<gene>
    <name evidence="9" type="primary">phnE</name>
    <name evidence="9" type="ORF">ACFPU1_03885</name>
</gene>
<dbReference type="PROSITE" id="PS50928">
    <property type="entry name" value="ABC_TM1"/>
    <property type="match status" value="1"/>
</dbReference>
<keyword evidence="4 7" id="KW-0812">Transmembrane</keyword>
<reference evidence="10" key="1">
    <citation type="journal article" date="2019" name="Int. J. Syst. Evol. Microbiol.">
        <title>The Global Catalogue of Microorganisms (GCM) 10K type strain sequencing project: providing services to taxonomists for standard genome sequencing and annotation.</title>
        <authorList>
            <consortium name="The Broad Institute Genomics Platform"/>
            <consortium name="The Broad Institute Genome Sequencing Center for Infectious Disease"/>
            <person name="Wu L."/>
            <person name="Ma J."/>
        </authorList>
    </citation>
    <scope>NUCLEOTIDE SEQUENCE [LARGE SCALE GENOMIC DNA]</scope>
    <source>
        <strain evidence="10">CECT 7184</strain>
    </source>
</reference>
<evidence type="ECO:0000256" key="6">
    <source>
        <dbReference type="ARBA" id="ARBA00023136"/>
    </source>
</evidence>
<sequence length="253" mass="28420">MIWFHKRYLLYGVILLAITWWSMRETGFELERFAQFTDAFTFIQNRFLPPEWSLLPLLLRESLVTLAVAFLGTFFALIIALPLSFASASNTSRSRTAYTFNRFSLSGLRSIPEIVFGLIFVVVIGLGPFAAVLAILLHNIGVLGKLISELIEASDPGPHEAMKSVGAQRRIASLFAIVPQIWPNILSHYFYRFEVAIRTSLILGFIGGGGIGQQLFNQFQSFNYTAMAVSILLIMLLVIVVDMFGSYVRKRVI</sequence>
<comment type="subcellular location">
    <subcellularLocation>
        <location evidence="1 7">Cell membrane</location>
        <topology evidence="1 7">Multi-pass membrane protein</topology>
    </subcellularLocation>
</comment>
<dbReference type="InterPro" id="IPR000515">
    <property type="entry name" value="MetI-like"/>
</dbReference>
<evidence type="ECO:0000256" key="4">
    <source>
        <dbReference type="ARBA" id="ARBA00022692"/>
    </source>
</evidence>
<dbReference type="InterPro" id="IPR035906">
    <property type="entry name" value="MetI-like_sf"/>
</dbReference>
<comment type="caution">
    <text evidence="9">The sequence shown here is derived from an EMBL/GenBank/DDBJ whole genome shotgun (WGS) entry which is preliminary data.</text>
</comment>
<feature type="transmembrane region" description="Helical" evidence="7">
    <location>
        <begin position="195"/>
        <end position="216"/>
    </location>
</feature>
<keyword evidence="5 7" id="KW-1133">Transmembrane helix</keyword>
<comment type="similarity">
    <text evidence="7">Belongs to the binding-protein-dependent transport system permease family.</text>
</comment>
<dbReference type="Pfam" id="PF00528">
    <property type="entry name" value="BPD_transp_1"/>
    <property type="match status" value="1"/>
</dbReference>
<evidence type="ECO:0000256" key="7">
    <source>
        <dbReference type="RuleBase" id="RU363032"/>
    </source>
</evidence>
<evidence type="ECO:0000313" key="9">
    <source>
        <dbReference type="EMBL" id="MFC5711910.1"/>
    </source>
</evidence>
<dbReference type="RefSeq" id="WP_385938827.1">
    <property type="nucleotide sequence ID" value="NZ_JBHSOZ010000003.1"/>
</dbReference>
<keyword evidence="6 7" id="KW-0472">Membrane</keyword>
<organism evidence="9 10">
    <name type="scientific">Thalassorhabdus alkalitolerans</name>
    <dbReference type="NCBI Taxonomy" id="2282697"/>
    <lineage>
        <taxon>Bacteria</taxon>
        <taxon>Bacillati</taxon>
        <taxon>Bacillota</taxon>
        <taxon>Bacilli</taxon>
        <taxon>Bacillales</taxon>
        <taxon>Bacillaceae</taxon>
        <taxon>Thalassorhabdus</taxon>
    </lineage>
</organism>
<dbReference type="CDD" id="cd06261">
    <property type="entry name" value="TM_PBP2"/>
    <property type="match status" value="1"/>
</dbReference>
<proteinExistence type="inferred from homology"/>
<dbReference type="PANTHER" id="PTHR30043:SF1">
    <property type="entry name" value="ABC TRANSPORT SYSTEM PERMEASE PROTEIN P69"/>
    <property type="match status" value="1"/>
</dbReference>
<feature type="transmembrane region" description="Helical" evidence="7">
    <location>
        <begin position="114"/>
        <end position="137"/>
    </location>
</feature>
<evidence type="ECO:0000256" key="3">
    <source>
        <dbReference type="ARBA" id="ARBA00022475"/>
    </source>
</evidence>
<evidence type="ECO:0000256" key="5">
    <source>
        <dbReference type="ARBA" id="ARBA00022989"/>
    </source>
</evidence>
<dbReference type="InterPro" id="IPR005769">
    <property type="entry name" value="PhnE/PtxC"/>
</dbReference>
<name>A0ABW0YHS6_9BACI</name>
<feature type="transmembrane region" description="Helical" evidence="7">
    <location>
        <begin position="222"/>
        <end position="244"/>
    </location>
</feature>
<dbReference type="Gene3D" id="1.10.3720.10">
    <property type="entry name" value="MetI-like"/>
    <property type="match status" value="1"/>
</dbReference>
<keyword evidence="10" id="KW-1185">Reference proteome</keyword>
<dbReference type="Proteomes" id="UP001596142">
    <property type="component" value="Unassembled WGS sequence"/>
</dbReference>